<dbReference type="PANTHER" id="PTHR36366">
    <property type="entry name" value="PROTEIN RDM1"/>
    <property type="match status" value="1"/>
</dbReference>
<proteinExistence type="inferred from homology"/>
<gene>
    <name evidence="6" type="ORF">FPE_LOCUS24243</name>
</gene>
<feature type="compositionally biased region" description="Acidic residues" evidence="4">
    <location>
        <begin position="189"/>
        <end position="201"/>
    </location>
</feature>
<dbReference type="EMBL" id="OU503050">
    <property type="protein sequence ID" value="CAI9776813.1"/>
    <property type="molecule type" value="Genomic_DNA"/>
</dbReference>
<dbReference type="SUPFAM" id="SSF109920">
    <property type="entry name" value="Hypothetical protein At3g22680"/>
    <property type="match status" value="1"/>
</dbReference>
<reference evidence="6" key="1">
    <citation type="submission" date="2023-05" db="EMBL/GenBank/DDBJ databases">
        <authorList>
            <person name="Huff M."/>
        </authorList>
    </citation>
    <scope>NUCLEOTIDE SEQUENCE</scope>
</reference>
<dbReference type="PANTHER" id="PTHR36366:SF1">
    <property type="entry name" value="PROTEIN RDM1"/>
    <property type="match status" value="1"/>
</dbReference>
<evidence type="ECO:0000313" key="7">
    <source>
        <dbReference type="Proteomes" id="UP000834106"/>
    </source>
</evidence>
<accession>A0AAD1ZW54</accession>
<dbReference type="GO" id="GO:0008270">
    <property type="term" value="F:zinc ion binding"/>
    <property type="evidence" value="ECO:0007669"/>
    <property type="project" value="UniProtKB-KW"/>
</dbReference>
<dbReference type="InterPro" id="IPR015270">
    <property type="entry name" value="RDM1_plant"/>
</dbReference>
<evidence type="ECO:0000313" key="6">
    <source>
        <dbReference type="EMBL" id="CAI9776813.1"/>
    </source>
</evidence>
<feature type="domain" description="FLZ-type" evidence="5">
    <location>
        <begin position="89"/>
        <end position="117"/>
    </location>
</feature>
<protein>
    <recommendedName>
        <fullName evidence="5">FLZ-type domain-containing protein</fullName>
    </recommendedName>
</protein>
<keyword evidence="3" id="KW-0862">Zinc</keyword>
<comment type="similarity">
    <text evidence="1">Belongs to the FLZ family.</text>
</comment>
<evidence type="ECO:0000256" key="4">
    <source>
        <dbReference type="SAM" id="MobiDB-lite"/>
    </source>
</evidence>
<dbReference type="AlphaFoldDB" id="A0AAD1ZW54"/>
<keyword evidence="7" id="KW-1185">Reference proteome</keyword>
<dbReference type="GO" id="GO:0000419">
    <property type="term" value="C:RNA polymerase V complex"/>
    <property type="evidence" value="ECO:0007669"/>
    <property type="project" value="TreeGrafter"/>
</dbReference>
<dbReference type="InterPro" id="IPR036319">
    <property type="entry name" value="RDM1_sf"/>
</dbReference>
<name>A0AAD1ZW54_9LAMI</name>
<dbReference type="Gene3D" id="1.20.120.690">
    <property type="entry name" value="RDM1 protein domain"/>
    <property type="match status" value="1"/>
</dbReference>
<dbReference type="InterPro" id="IPR007650">
    <property type="entry name" value="Zf-FLZ_dom"/>
</dbReference>
<evidence type="ECO:0000256" key="1">
    <source>
        <dbReference type="ARBA" id="ARBA00009374"/>
    </source>
</evidence>
<dbReference type="Pfam" id="PF04570">
    <property type="entry name" value="zf-FLZ"/>
    <property type="match status" value="1"/>
</dbReference>
<feature type="region of interest" description="Disordered" evidence="4">
    <location>
        <begin position="174"/>
        <end position="201"/>
    </location>
</feature>
<organism evidence="6 7">
    <name type="scientific">Fraxinus pennsylvanica</name>
    <dbReference type="NCBI Taxonomy" id="56036"/>
    <lineage>
        <taxon>Eukaryota</taxon>
        <taxon>Viridiplantae</taxon>
        <taxon>Streptophyta</taxon>
        <taxon>Embryophyta</taxon>
        <taxon>Tracheophyta</taxon>
        <taxon>Spermatophyta</taxon>
        <taxon>Magnoliopsida</taxon>
        <taxon>eudicotyledons</taxon>
        <taxon>Gunneridae</taxon>
        <taxon>Pentapetalae</taxon>
        <taxon>asterids</taxon>
        <taxon>lamiids</taxon>
        <taxon>Lamiales</taxon>
        <taxon>Oleaceae</taxon>
        <taxon>Oleeae</taxon>
        <taxon>Fraxinus</taxon>
    </lineage>
</organism>
<keyword evidence="2" id="KW-0479">Metal-binding</keyword>
<dbReference type="GO" id="GO:0080188">
    <property type="term" value="P:gene silencing by siRNA-directed DNA methylation"/>
    <property type="evidence" value="ECO:0007669"/>
    <property type="project" value="InterPro"/>
</dbReference>
<dbReference type="Pfam" id="PF09187">
    <property type="entry name" value="RdDM_RDM1"/>
    <property type="match status" value="1"/>
</dbReference>
<dbReference type="Proteomes" id="UP000834106">
    <property type="component" value="Chromosome 15"/>
</dbReference>
<evidence type="ECO:0000256" key="3">
    <source>
        <dbReference type="ARBA" id="ARBA00022771"/>
    </source>
</evidence>
<sequence>MFSKQSRLIRSSSLGGSVDSLKNPVWSTERKHHSNASKLIQTPVIKKSDAAVVKKAAVAVARPVKAAKMPRESIFTLSSPPRERVENRMEERIKYFLDKCGLCKKNIPENEDRYMYGPSTNLTPKFLIGPNFPIVKPLNKTKSTYLLRKSAFRQKVCSKVAVLQSVGTTCSPPSSVTMNRAMPEQVEISSEDSSPDADDDIEECKQPNADYAMDQPAQKLTSEDWLLRRAEVYQEYMNLIPVPTLRGSLIPFTSWIGLGRSIKQLYGQPLHYLTNISLKQWDQSRIGGKDEQIPLDTIIHPCKAEASIWLMEEDWICMSACKYMLLEVVPVL</sequence>
<evidence type="ECO:0000256" key="2">
    <source>
        <dbReference type="ARBA" id="ARBA00022723"/>
    </source>
</evidence>
<evidence type="ECO:0000259" key="5">
    <source>
        <dbReference type="Pfam" id="PF04570"/>
    </source>
</evidence>
<keyword evidence="3" id="KW-0863">Zinc-finger</keyword>